<dbReference type="Proteomes" id="UP001146351">
    <property type="component" value="Unassembled WGS sequence"/>
</dbReference>
<sequence>MANADLDGDEMYITGSTLGSQPEVFAISSPRRLVFKPARLAFYLAKINVRESDGCACGLGRETIENVLMQCDRWEYERQGLRFNLLERDVSMTRGSDGLLTHRDAAGRIRSESRGYAWTWQETPARTC</sequence>
<evidence type="ECO:0000313" key="1">
    <source>
        <dbReference type="EMBL" id="KAJ5178848.1"/>
    </source>
</evidence>
<dbReference type="EMBL" id="JAPQKO010000002">
    <property type="protein sequence ID" value="KAJ5178848.1"/>
    <property type="molecule type" value="Genomic_DNA"/>
</dbReference>
<organism evidence="1 2">
    <name type="scientific">Penicillium capsulatum</name>
    <dbReference type="NCBI Taxonomy" id="69766"/>
    <lineage>
        <taxon>Eukaryota</taxon>
        <taxon>Fungi</taxon>
        <taxon>Dikarya</taxon>
        <taxon>Ascomycota</taxon>
        <taxon>Pezizomycotina</taxon>
        <taxon>Eurotiomycetes</taxon>
        <taxon>Eurotiomycetidae</taxon>
        <taxon>Eurotiales</taxon>
        <taxon>Aspergillaceae</taxon>
        <taxon>Penicillium</taxon>
    </lineage>
</organism>
<dbReference type="AlphaFoldDB" id="A0A9W9IIQ9"/>
<gene>
    <name evidence="1" type="ORF">N7492_002058</name>
</gene>
<evidence type="ECO:0000313" key="2">
    <source>
        <dbReference type="Proteomes" id="UP001146351"/>
    </source>
</evidence>
<name>A0A9W9IIQ9_9EURO</name>
<proteinExistence type="predicted"/>
<reference evidence="1" key="1">
    <citation type="submission" date="2022-11" db="EMBL/GenBank/DDBJ databases">
        <authorList>
            <person name="Petersen C."/>
        </authorList>
    </citation>
    <scope>NUCLEOTIDE SEQUENCE</scope>
    <source>
        <strain evidence="1">IBT 21917</strain>
    </source>
</reference>
<protein>
    <submittedName>
        <fullName evidence="1">Uncharacterized protein</fullName>
    </submittedName>
</protein>
<keyword evidence="2" id="KW-1185">Reference proteome</keyword>
<reference evidence="1" key="2">
    <citation type="journal article" date="2023" name="IMA Fungus">
        <title>Comparative genomic study of the Penicillium genus elucidates a diverse pangenome and 15 lateral gene transfer events.</title>
        <authorList>
            <person name="Petersen C."/>
            <person name="Sorensen T."/>
            <person name="Nielsen M.R."/>
            <person name="Sondergaard T.E."/>
            <person name="Sorensen J.L."/>
            <person name="Fitzpatrick D.A."/>
            <person name="Frisvad J.C."/>
            <person name="Nielsen K.L."/>
        </authorList>
    </citation>
    <scope>NUCLEOTIDE SEQUENCE</scope>
    <source>
        <strain evidence="1">IBT 21917</strain>
    </source>
</reference>
<comment type="caution">
    <text evidence="1">The sequence shown here is derived from an EMBL/GenBank/DDBJ whole genome shotgun (WGS) entry which is preliminary data.</text>
</comment>
<accession>A0A9W9IIQ9</accession>